<evidence type="ECO:0000256" key="1">
    <source>
        <dbReference type="SAM" id="Phobius"/>
    </source>
</evidence>
<keyword evidence="1" id="KW-0472">Membrane</keyword>
<dbReference type="EMBL" id="RXMA01000005">
    <property type="protein sequence ID" value="RTR21983.1"/>
    <property type="molecule type" value="Genomic_DNA"/>
</dbReference>
<gene>
    <name evidence="2" type="ORF">EJ903_07690</name>
</gene>
<proteinExistence type="predicted"/>
<keyword evidence="1" id="KW-0812">Transmembrane</keyword>
<sequence length="140" mass="14294">MRSLSAGLFGLLFGLGLILSGMTDPARVLAFLDLAGAWDPTLALVMIGAIAVAAPAFAIVRRRPTAWLGDPIALPDRQRIDAPLIGGSALFGVGWGLAGICPGPALVLLGADAPAIALFIVALLAGGWIADRARQGTTNR</sequence>
<feature type="transmembrane region" description="Helical" evidence="1">
    <location>
        <begin position="106"/>
        <end position="130"/>
    </location>
</feature>
<feature type="transmembrane region" description="Helical" evidence="1">
    <location>
        <begin position="80"/>
        <end position="100"/>
    </location>
</feature>
<reference evidence="2 3" key="1">
    <citation type="submission" date="2018-12" db="EMBL/GenBank/DDBJ databases">
        <authorList>
            <person name="Yang Y."/>
        </authorList>
    </citation>
    <scope>NUCLEOTIDE SEQUENCE [LARGE SCALE GENOMIC DNA]</scope>
    <source>
        <strain evidence="2 3">L-25-5w-1</strain>
    </source>
</reference>
<evidence type="ECO:0000313" key="2">
    <source>
        <dbReference type="EMBL" id="RTR21983.1"/>
    </source>
</evidence>
<dbReference type="Pfam" id="PF20398">
    <property type="entry name" value="DUF6691"/>
    <property type="match status" value="1"/>
</dbReference>
<name>A0A431VJN0_9PROT</name>
<dbReference type="OrthoDB" id="9790409at2"/>
<accession>A0A431VJN0</accession>
<keyword evidence="3" id="KW-1185">Reference proteome</keyword>
<protein>
    <recommendedName>
        <fullName evidence="4">YeeE/YedE family protein</fullName>
    </recommendedName>
</protein>
<dbReference type="Proteomes" id="UP000277007">
    <property type="component" value="Unassembled WGS sequence"/>
</dbReference>
<dbReference type="RefSeq" id="WP_126613768.1">
    <property type="nucleotide sequence ID" value="NZ_JBHUCY010000012.1"/>
</dbReference>
<dbReference type="AlphaFoldDB" id="A0A431VJN0"/>
<comment type="caution">
    <text evidence="2">The sequence shown here is derived from an EMBL/GenBank/DDBJ whole genome shotgun (WGS) entry which is preliminary data.</text>
</comment>
<evidence type="ECO:0008006" key="4">
    <source>
        <dbReference type="Google" id="ProtNLM"/>
    </source>
</evidence>
<dbReference type="InterPro" id="IPR046513">
    <property type="entry name" value="DUF6691"/>
</dbReference>
<keyword evidence="1" id="KW-1133">Transmembrane helix</keyword>
<organism evidence="2 3">
    <name type="scientific">Azospirillum griseum</name>
    <dbReference type="NCBI Taxonomy" id="2496639"/>
    <lineage>
        <taxon>Bacteria</taxon>
        <taxon>Pseudomonadati</taxon>
        <taxon>Pseudomonadota</taxon>
        <taxon>Alphaproteobacteria</taxon>
        <taxon>Rhodospirillales</taxon>
        <taxon>Azospirillaceae</taxon>
        <taxon>Azospirillum</taxon>
    </lineage>
</organism>
<feature type="transmembrane region" description="Helical" evidence="1">
    <location>
        <begin position="40"/>
        <end position="60"/>
    </location>
</feature>
<evidence type="ECO:0000313" key="3">
    <source>
        <dbReference type="Proteomes" id="UP000277007"/>
    </source>
</evidence>